<dbReference type="Proteomes" id="UP001321486">
    <property type="component" value="Chromosome"/>
</dbReference>
<accession>A0ABM8GLD6</accession>
<keyword evidence="4" id="KW-1185">Reference proteome</keyword>
<feature type="domain" description="Flagellar basal body rod protein N-terminal" evidence="2">
    <location>
        <begin position="9"/>
        <end position="34"/>
    </location>
</feature>
<proteinExistence type="predicted"/>
<feature type="compositionally biased region" description="Low complexity" evidence="1">
    <location>
        <begin position="84"/>
        <end position="100"/>
    </location>
</feature>
<dbReference type="InterPro" id="IPR019776">
    <property type="entry name" value="Flagellar_basal_body_rod_CS"/>
</dbReference>
<dbReference type="PROSITE" id="PS00588">
    <property type="entry name" value="FLAGELLA_BB_ROD"/>
    <property type="match status" value="1"/>
</dbReference>
<evidence type="ECO:0000256" key="1">
    <source>
        <dbReference type="SAM" id="MobiDB-lite"/>
    </source>
</evidence>
<evidence type="ECO:0000313" key="4">
    <source>
        <dbReference type="Proteomes" id="UP001321486"/>
    </source>
</evidence>
<gene>
    <name evidence="3" type="ORF">GCM10025867_12490</name>
</gene>
<sequence length="100" mass="10612">MGMFDAIGIAGTGLTVHRKWLDAISDNIANVNTVKPMSGAAFQARYVEVQEGEESPASTSRGPPSAVPPVESPTTRPTPRRTRTATSACPTSTSARRWPT</sequence>
<dbReference type="Pfam" id="PF00460">
    <property type="entry name" value="Flg_bb_rod"/>
    <property type="match status" value="1"/>
</dbReference>
<name>A0ABM8GLD6_9MICO</name>
<protein>
    <recommendedName>
        <fullName evidence="2">Flagellar basal body rod protein N-terminal domain-containing protein</fullName>
    </recommendedName>
</protein>
<organism evidence="3 4">
    <name type="scientific">Frondihabitans sucicola</name>
    <dbReference type="NCBI Taxonomy" id="1268041"/>
    <lineage>
        <taxon>Bacteria</taxon>
        <taxon>Bacillati</taxon>
        <taxon>Actinomycetota</taxon>
        <taxon>Actinomycetes</taxon>
        <taxon>Micrococcales</taxon>
        <taxon>Microbacteriaceae</taxon>
        <taxon>Frondihabitans</taxon>
    </lineage>
</organism>
<dbReference type="InterPro" id="IPR001444">
    <property type="entry name" value="Flag_bb_rod_N"/>
</dbReference>
<feature type="region of interest" description="Disordered" evidence="1">
    <location>
        <begin position="49"/>
        <end position="100"/>
    </location>
</feature>
<reference evidence="4" key="1">
    <citation type="journal article" date="2019" name="Int. J. Syst. Evol. Microbiol.">
        <title>The Global Catalogue of Microorganisms (GCM) 10K type strain sequencing project: providing services to taxonomists for standard genome sequencing and annotation.</title>
        <authorList>
            <consortium name="The Broad Institute Genomics Platform"/>
            <consortium name="The Broad Institute Genome Sequencing Center for Infectious Disease"/>
            <person name="Wu L."/>
            <person name="Ma J."/>
        </authorList>
    </citation>
    <scope>NUCLEOTIDE SEQUENCE [LARGE SCALE GENOMIC DNA]</scope>
    <source>
        <strain evidence="4">NBRC 108728</strain>
    </source>
</reference>
<evidence type="ECO:0000313" key="3">
    <source>
        <dbReference type="EMBL" id="BDZ49008.1"/>
    </source>
</evidence>
<evidence type="ECO:0000259" key="2">
    <source>
        <dbReference type="Pfam" id="PF00460"/>
    </source>
</evidence>
<dbReference type="EMBL" id="AP027732">
    <property type="protein sequence ID" value="BDZ49008.1"/>
    <property type="molecule type" value="Genomic_DNA"/>
</dbReference>